<keyword evidence="3" id="KW-0813">Transport</keyword>
<evidence type="ECO:0000256" key="4">
    <source>
        <dbReference type="ARBA" id="ARBA00022692"/>
    </source>
</evidence>
<dbReference type="EMBL" id="CAUOFW020002813">
    <property type="protein sequence ID" value="CAK9156192.1"/>
    <property type="molecule type" value="Genomic_DNA"/>
</dbReference>
<dbReference type="InterPro" id="IPR045262">
    <property type="entry name" value="STP/PLT_plant"/>
</dbReference>
<dbReference type="InterPro" id="IPR005828">
    <property type="entry name" value="MFS_sugar_transport-like"/>
</dbReference>
<keyword evidence="4 8" id="KW-0812">Transmembrane</keyword>
<dbReference type="GO" id="GO:0016020">
    <property type="term" value="C:membrane"/>
    <property type="evidence" value="ECO:0007669"/>
    <property type="project" value="UniProtKB-SubCell"/>
</dbReference>
<comment type="similarity">
    <text evidence="2">Belongs to the major facilitator superfamily. Sugar transporter (TC 2.A.1.1) family.</text>
</comment>
<dbReference type="AlphaFoldDB" id="A0ABC8UAA2"/>
<comment type="subcellular location">
    <subcellularLocation>
        <location evidence="1">Membrane</location>
        <topology evidence="1">Multi-pass membrane protein</topology>
    </subcellularLocation>
</comment>
<evidence type="ECO:0000256" key="1">
    <source>
        <dbReference type="ARBA" id="ARBA00004141"/>
    </source>
</evidence>
<evidence type="ECO:0000256" key="8">
    <source>
        <dbReference type="SAM" id="Phobius"/>
    </source>
</evidence>
<gene>
    <name evidence="10" type="ORF">ILEXP_LOCUS24610</name>
    <name evidence="11" type="ORF">ILEXP_LOCUS48605</name>
</gene>
<keyword evidence="5 8" id="KW-1133">Transmembrane helix</keyword>
<dbReference type="InterPro" id="IPR020846">
    <property type="entry name" value="MFS_dom"/>
</dbReference>
<sequence length="64" mass="7658">MNFFLFIVFAVFVILMNLFVFFFLPETKGTPIEEMEIVWKKHGFWSRYTTDVKSDKKDVIDSDV</sequence>
<proteinExistence type="inferred from homology"/>
<accession>A0ABC8UAA2</accession>
<dbReference type="Gene3D" id="1.20.1250.20">
    <property type="entry name" value="MFS general substrate transporter like domains"/>
    <property type="match status" value="1"/>
</dbReference>
<protein>
    <recommendedName>
        <fullName evidence="9">Major facilitator superfamily (MFS) profile domain-containing protein</fullName>
    </recommendedName>
</protein>
<keyword evidence="6 8" id="KW-0472">Membrane</keyword>
<evidence type="ECO:0000256" key="7">
    <source>
        <dbReference type="ARBA" id="ARBA00044504"/>
    </source>
</evidence>
<name>A0ABC8UAA2_9AQUA</name>
<comment type="similarity">
    <text evidence="7">Belongs to the major facilitator superfamily. Phosphate:H(+) symporter (TC 2.A.1.9) family.</text>
</comment>
<evidence type="ECO:0000313" key="10">
    <source>
        <dbReference type="EMBL" id="CAK9156192.1"/>
    </source>
</evidence>
<dbReference type="PROSITE" id="PS50850">
    <property type="entry name" value="MFS"/>
    <property type="match status" value="1"/>
</dbReference>
<dbReference type="InterPro" id="IPR036259">
    <property type="entry name" value="MFS_trans_sf"/>
</dbReference>
<dbReference type="Proteomes" id="UP001642360">
    <property type="component" value="Unassembled WGS sequence"/>
</dbReference>
<evidence type="ECO:0000256" key="3">
    <source>
        <dbReference type="ARBA" id="ARBA00022448"/>
    </source>
</evidence>
<dbReference type="PANTHER" id="PTHR23500:SF574">
    <property type="entry name" value="SUGAR TRANSPORT PROTEIN 1"/>
    <property type="match status" value="1"/>
</dbReference>
<evidence type="ECO:0000313" key="12">
    <source>
        <dbReference type="Proteomes" id="UP001642360"/>
    </source>
</evidence>
<dbReference type="PANTHER" id="PTHR23500">
    <property type="entry name" value="SOLUTE CARRIER FAMILY 2, FACILITATED GLUCOSE TRANSPORTER"/>
    <property type="match status" value="1"/>
</dbReference>
<feature type="domain" description="Major facilitator superfamily (MFS) profile" evidence="9">
    <location>
        <begin position="1"/>
        <end position="28"/>
    </location>
</feature>
<organism evidence="11 12">
    <name type="scientific">Ilex paraguariensis</name>
    <name type="common">yerba mate</name>
    <dbReference type="NCBI Taxonomy" id="185542"/>
    <lineage>
        <taxon>Eukaryota</taxon>
        <taxon>Viridiplantae</taxon>
        <taxon>Streptophyta</taxon>
        <taxon>Embryophyta</taxon>
        <taxon>Tracheophyta</taxon>
        <taxon>Spermatophyta</taxon>
        <taxon>Magnoliopsida</taxon>
        <taxon>eudicotyledons</taxon>
        <taxon>Gunneridae</taxon>
        <taxon>Pentapetalae</taxon>
        <taxon>asterids</taxon>
        <taxon>campanulids</taxon>
        <taxon>Aquifoliales</taxon>
        <taxon>Aquifoliaceae</taxon>
        <taxon>Ilex</taxon>
    </lineage>
</organism>
<evidence type="ECO:0000256" key="5">
    <source>
        <dbReference type="ARBA" id="ARBA00022989"/>
    </source>
</evidence>
<evidence type="ECO:0000256" key="6">
    <source>
        <dbReference type="ARBA" id="ARBA00023136"/>
    </source>
</evidence>
<comment type="caution">
    <text evidence="11">The sequence shown here is derived from an EMBL/GenBank/DDBJ whole genome shotgun (WGS) entry which is preliminary data.</text>
</comment>
<feature type="transmembrane region" description="Helical" evidence="8">
    <location>
        <begin position="6"/>
        <end position="25"/>
    </location>
</feature>
<evidence type="ECO:0000259" key="9">
    <source>
        <dbReference type="PROSITE" id="PS50850"/>
    </source>
</evidence>
<reference evidence="11 12" key="1">
    <citation type="submission" date="2024-02" db="EMBL/GenBank/DDBJ databases">
        <authorList>
            <person name="Vignale AGUSTIN F."/>
            <person name="Sosa J E."/>
            <person name="Modenutti C."/>
        </authorList>
    </citation>
    <scope>NUCLEOTIDE SEQUENCE [LARGE SCALE GENOMIC DNA]</scope>
</reference>
<evidence type="ECO:0000256" key="2">
    <source>
        <dbReference type="ARBA" id="ARBA00010992"/>
    </source>
</evidence>
<dbReference type="Pfam" id="PF00083">
    <property type="entry name" value="Sugar_tr"/>
    <property type="match status" value="1"/>
</dbReference>
<keyword evidence="12" id="KW-1185">Reference proteome</keyword>
<dbReference type="EMBL" id="CAUOFW020007280">
    <property type="protein sequence ID" value="CAK9178684.1"/>
    <property type="molecule type" value="Genomic_DNA"/>
</dbReference>
<evidence type="ECO:0000313" key="11">
    <source>
        <dbReference type="EMBL" id="CAK9178684.1"/>
    </source>
</evidence>